<dbReference type="InterPro" id="IPR007529">
    <property type="entry name" value="Znf_HIT"/>
</dbReference>
<dbReference type="GO" id="GO:0070761">
    <property type="term" value="C:pre-snoRNP complex"/>
    <property type="evidence" value="ECO:0007669"/>
    <property type="project" value="TreeGrafter"/>
</dbReference>
<evidence type="ECO:0000256" key="2">
    <source>
        <dbReference type="ARBA" id="ARBA00022517"/>
    </source>
</evidence>
<evidence type="ECO:0000256" key="11">
    <source>
        <dbReference type="ARBA" id="ARBA00068630"/>
    </source>
</evidence>
<keyword evidence="4" id="KW-0479">Metal-binding</keyword>
<gene>
    <name evidence="15" type="ORF">Nepgr_006294</name>
</gene>
<evidence type="ECO:0000313" key="16">
    <source>
        <dbReference type="Proteomes" id="UP001279734"/>
    </source>
</evidence>
<sequence length="414" mass="47058">MEEPRGEVAATTTVTLKQQEALCEECKTKPSKYKCPGCSLRTCSLPCVSSHKQRTSCTGKRDLSHSVPLSQFDDNLLISDFNLLEDVKRVAESARRKRVKLCAYPQFRIPFHLKSLRSAASSRRTRLLFLPSGMSRRERNQSRYNQKKKFICWTIEWRFHSTDVVLLDHGIHESTSLRSVIEKHLQPSPWIHKLRKFCEEQLDHLKFFIRKYPKGPNSPFRELYINAPVSQLLANLVILEYPVIQVFLPSHSYNFEVIRDLKPPPAELPEPKASGKDDYFGSEGVLFKEEEIGDGVASDPQMIDLLWGSGENALRNFCHHDGKDERESDNSGGWRPTARGFPCINSGSCTIENVGGPSNTHNEEIKDFDFDFEQDLIDAYSSLIAQSNPDDFLDFNMGVEGAEELEEGEIPGSD</sequence>
<evidence type="ECO:0000256" key="8">
    <source>
        <dbReference type="ARBA" id="ARBA00049598"/>
    </source>
</evidence>
<evidence type="ECO:0000256" key="4">
    <source>
        <dbReference type="ARBA" id="ARBA00022723"/>
    </source>
</evidence>
<evidence type="ECO:0000256" key="5">
    <source>
        <dbReference type="ARBA" id="ARBA00022771"/>
    </source>
</evidence>
<keyword evidence="1" id="KW-1017">Isopeptide bond</keyword>
<dbReference type="PROSITE" id="PS51083">
    <property type="entry name" value="ZF_HIT"/>
    <property type="match status" value="1"/>
</dbReference>
<dbReference type="Proteomes" id="UP001279734">
    <property type="component" value="Unassembled WGS sequence"/>
</dbReference>
<keyword evidence="5 13" id="KW-0863">Zinc-finger</keyword>
<evidence type="ECO:0000256" key="12">
    <source>
        <dbReference type="ARBA" id="ARBA00077531"/>
    </source>
</evidence>
<name>A0AAD3XH99_NEPGR</name>
<dbReference type="GO" id="GO:0048254">
    <property type="term" value="P:snoRNA localization"/>
    <property type="evidence" value="ECO:0007669"/>
    <property type="project" value="TreeGrafter"/>
</dbReference>
<protein>
    <recommendedName>
        <fullName evidence="11">Box C/D snoRNA protein 1</fullName>
    </recommendedName>
    <alternativeName>
        <fullName evidence="12">Zinc finger HIT domain-containing protein 6</fullName>
    </alternativeName>
</protein>
<comment type="subunit">
    <text evidence="10">Interacts with FBL, SNU13, NOP58, NUFIP1, RUVBL1, RUVBL2 and TAF9. Interacts (via HIT-type zinc finger) with the RUVBL1/RUVBL2 complex in the presence of ADP.</text>
</comment>
<dbReference type="FunFam" id="3.30.60.190:FF:000001">
    <property type="entry name" value="box C/D snoRNA protein 1"/>
    <property type="match status" value="1"/>
</dbReference>
<evidence type="ECO:0000256" key="3">
    <source>
        <dbReference type="ARBA" id="ARBA00022553"/>
    </source>
</evidence>
<evidence type="ECO:0000259" key="14">
    <source>
        <dbReference type="PROSITE" id="PS51083"/>
    </source>
</evidence>
<comment type="caution">
    <text evidence="15">The sequence shown here is derived from an EMBL/GenBank/DDBJ whole genome shotgun (WGS) entry which is preliminary data.</text>
</comment>
<feature type="domain" description="HIT-type" evidence="14">
    <location>
        <begin position="23"/>
        <end position="57"/>
    </location>
</feature>
<dbReference type="InterPro" id="IPR057721">
    <property type="entry name" value="BCD1_alpha/beta"/>
</dbReference>
<evidence type="ECO:0000256" key="6">
    <source>
        <dbReference type="ARBA" id="ARBA00022833"/>
    </source>
</evidence>
<proteinExistence type="inferred from homology"/>
<keyword evidence="3" id="KW-0597">Phosphoprotein</keyword>
<dbReference type="GO" id="GO:0008270">
    <property type="term" value="F:zinc ion binding"/>
    <property type="evidence" value="ECO:0007669"/>
    <property type="project" value="UniProtKB-UniRule"/>
</dbReference>
<dbReference type="EMBL" id="BSYO01000005">
    <property type="protein sequence ID" value="GMH04455.1"/>
    <property type="molecule type" value="Genomic_DNA"/>
</dbReference>
<dbReference type="AlphaFoldDB" id="A0AAD3XH99"/>
<evidence type="ECO:0000256" key="7">
    <source>
        <dbReference type="ARBA" id="ARBA00022843"/>
    </source>
</evidence>
<dbReference type="GO" id="GO:0000492">
    <property type="term" value="P:box C/D snoRNP assembly"/>
    <property type="evidence" value="ECO:0007669"/>
    <property type="project" value="TreeGrafter"/>
</dbReference>
<dbReference type="PANTHER" id="PTHR13483:SF3">
    <property type="entry name" value="BOX C_D SNORNA PROTEIN 1"/>
    <property type="match status" value="1"/>
</dbReference>
<keyword evidence="16" id="KW-1185">Reference proteome</keyword>
<evidence type="ECO:0000256" key="9">
    <source>
        <dbReference type="ARBA" id="ARBA00049654"/>
    </source>
</evidence>
<dbReference type="GO" id="GO:0005634">
    <property type="term" value="C:nucleus"/>
    <property type="evidence" value="ECO:0007669"/>
    <property type="project" value="TreeGrafter"/>
</dbReference>
<keyword evidence="6" id="KW-0862">Zinc</keyword>
<dbReference type="PANTHER" id="PTHR13483">
    <property type="entry name" value="BOX C_D SNORNA PROTEIN 1-RELATED"/>
    <property type="match status" value="1"/>
</dbReference>
<dbReference type="Gene3D" id="3.30.60.190">
    <property type="match status" value="1"/>
</dbReference>
<dbReference type="SUPFAM" id="SSF144232">
    <property type="entry name" value="HIT/MYND zinc finger-like"/>
    <property type="match status" value="1"/>
</dbReference>
<comment type="function">
    <text evidence="8">Required for box C/D snoRNAs accumulation involved in snoRNA processing, snoRNA transport to the nucleolus and ribosome biogenesis.</text>
</comment>
<accession>A0AAD3XH99</accession>
<organism evidence="15 16">
    <name type="scientific">Nepenthes gracilis</name>
    <name type="common">Slender pitcher plant</name>
    <dbReference type="NCBI Taxonomy" id="150966"/>
    <lineage>
        <taxon>Eukaryota</taxon>
        <taxon>Viridiplantae</taxon>
        <taxon>Streptophyta</taxon>
        <taxon>Embryophyta</taxon>
        <taxon>Tracheophyta</taxon>
        <taxon>Spermatophyta</taxon>
        <taxon>Magnoliopsida</taxon>
        <taxon>eudicotyledons</taxon>
        <taxon>Gunneridae</taxon>
        <taxon>Pentapetalae</taxon>
        <taxon>Caryophyllales</taxon>
        <taxon>Nepenthaceae</taxon>
        <taxon>Nepenthes</taxon>
    </lineage>
</organism>
<keyword evidence="2" id="KW-0690">Ribosome biogenesis</keyword>
<dbReference type="InterPro" id="IPR051639">
    <property type="entry name" value="BCD1"/>
</dbReference>
<keyword evidence="7" id="KW-0832">Ubl conjugation</keyword>
<dbReference type="Pfam" id="PF25790">
    <property type="entry name" value="BCD1"/>
    <property type="match status" value="1"/>
</dbReference>
<dbReference type="GO" id="GO:0000463">
    <property type="term" value="P:maturation of LSU-rRNA from tricistronic rRNA transcript (SSU-rRNA, 5.8S rRNA, LSU-rRNA)"/>
    <property type="evidence" value="ECO:0007669"/>
    <property type="project" value="TreeGrafter"/>
</dbReference>
<dbReference type="Pfam" id="PF04438">
    <property type="entry name" value="zf-HIT"/>
    <property type="match status" value="1"/>
</dbReference>
<comment type="similarity">
    <text evidence="9">Belongs to the BCD1 family.</text>
</comment>
<reference evidence="15" key="1">
    <citation type="submission" date="2023-05" db="EMBL/GenBank/DDBJ databases">
        <title>Nepenthes gracilis genome sequencing.</title>
        <authorList>
            <person name="Fukushima K."/>
        </authorList>
    </citation>
    <scope>NUCLEOTIDE SEQUENCE</scope>
    <source>
        <strain evidence="15">SING2019-196</strain>
    </source>
</reference>
<evidence type="ECO:0000313" key="15">
    <source>
        <dbReference type="EMBL" id="GMH04455.1"/>
    </source>
</evidence>
<evidence type="ECO:0000256" key="1">
    <source>
        <dbReference type="ARBA" id="ARBA00022499"/>
    </source>
</evidence>
<evidence type="ECO:0000256" key="10">
    <source>
        <dbReference type="ARBA" id="ARBA00061949"/>
    </source>
</evidence>
<evidence type="ECO:0000256" key="13">
    <source>
        <dbReference type="PROSITE-ProRule" id="PRU00453"/>
    </source>
</evidence>
<dbReference type="CDD" id="cd23023">
    <property type="entry name" value="zf-HIT_BCD1"/>
    <property type="match status" value="1"/>
</dbReference>